<dbReference type="InterPro" id="IPR052958">
    <property type="entry name" value="IFN-induced_PKR_regulator"/>
</dbReference>
<dbReference type="SMART" id="SM00980">
    <property type="entry name" value="THAP"/>
    <property type="match status" value="2"/>
</dbReference>
<evidence type="ECO:0000313" key="8">
    <source>
        <dbReference type="EMBL" id="KAK1800706.1"/>
    </source>
</evidence>
<keyword evidence="9" id="KW-1185">Reference proteome</keyword>
<name>A0AAD8ZKA5_9TELE</name>
<evidence type="ECO:0000256" key="4">
    <source>
        <dbReference type="ARBA" id="ARBA00023125"/>
    </source>
</evidence>
<evidence type="ECO:0000259" key="7">
    <source>
        <dbReference type="PROSITE" id="PS50950"/>
    </source>
</evidence>
<dbReference type="Proteomes" id="UP001239994">
    <property type="component" value="Unassembled WGS sequence"/>
</dbReference>
<keyword evidence="1" id="KW-0479">Metal-binding</keyword>
<dbReference type="GO" id="GO:0003677">
    <property type="term" value="F:DNA binding"/>
    <property type="evidence" value="ECO:0007669"/>
    <property type="project" value="UniProtKB-UniRule"/>
</dbReference>
<dbReference type="SMART" id="SM00692">
    <property type="entry name" value="DM3"/>
    <property type="match status" value="1"/>
</dbReference>
<organism evidence="8 9">
    <name type="scientific">Electrophorus voltai</name>
    <dbReference type="NCBI Taxonomy" id="2609070"/>
    <lineage>
        <taxon>Eukaryota</taxon>
        <taxon>Metazoa</taxon>
        <taxon>Chordata</taxon>
        <taxon>Craniata</taxon>
        <taxon>Vertebrata</taxon>
        <taxon>Euteleostomi</taxon>
        <taxon>Actinopterygii</taxon>
        <taxon>Neopterygii</taxon>
        <taxon>Teleostei</taxon>
        <taxon>Ostariophysi</taxon>
        <taxon>Gymnotiformes</taxon>
        <taxon>Gymnotoidei</taxon>
        <taxon>Gymnotidae</taxon>
        <taxon>Electrophorus</taxon>
    </lineage>
</organism>
<dbReference type="PANTHER" id="PTHR46289:SF2">
    <property type="entry name" value="THAP DOMAIN CONTAINING 12"/>
    <property type="match status" value="1"/>
</dbReference>
<dbReference type="PROSITE" id="PS50950">
    <property type="entry name" value="ZF_THAP"/>
    <property type="match status" value="1"/>
</dbReference>
<dbReference type="Pfam" id="PF14291">
    <property type="entry name" value="DUF4371"/>
    <property type="match status" value="1"/>
</dbReference>
<evidence type="ECO:0000256" key="2">
    <source>
        <dbReference type="ARBA" id="ARBA00022771"/>
    </source>
</evidence>
<sequence>CKKWVENCCRSDLRDKTPEHLNKYHRLCARHFEPDLILKTSPFRTVLKDTAIPTIFDHPSRKRANDQEAEDDATKAKVKKVEEEENMDKDASQSANGQDADGGPQLSDEEREHREYLRSLFDVVIMMGRQNIPLHGHSEKQPRNKSFTPSNFQALLEYRINAGDEVLRRKFETSAVNLEYCSSTQLQQMLEVSEKCVREELLGDVKEVRLFSLVMDNLVEISGENHLPLFIRFVDQTNCLREEFLGFLLFEGEVEAISECLATEVTEKYGMRMEDCRGQAYFSTGVYAFKVKAVAVRLSEQYPLAVLTPSSSHSLNIFLANSMNFTSVQLVMSTLKKMDEFFSKSPSLQDQLENAISIYYQGNEEKAALLKETCRTNWTEQHDAFEMAVDLLESLLLCMDSVHDNEELKWSDEVAHNAFVISEALSDFEFVMTLVVLKNTLSFSRAFGKNLQGQTSEVFFAASSLTAVLHSLNEVLENIEVYHEFWFEEAVNLAAALEIPVKIPRLFFRKQRPNDGEEIQPETYYKVHLTFPVVNHVIKELNDVFSENHLNALKSLFLVPAIMGQLRFNTEETSMDIYKSDLPNPDTLPTELNCWKIKWKHGTKNVTLPATIYETLQLSDVKFFPNVCALLKVLCCLPVLSLAEKCSSARRRLTAYLQDTPAIHRNKSLAVFNINCGVGTDLDLMVETYLKMCKQWVGNCRRPDLQTKTPEYLHRNFKLCSKHFEASMIHREAAGHPVEAKKAKDDPQATVVRQILSEDPADNSAMQDPAQEDLDKEDPATSKAKETLKVYFKETLAFTGFSIGNNAAISATKSMGSGPVGQLGVNPVCAEKIESKEVLKLGEDVMCEEIRNSLRMARFFSILLQDKTNIEGKDQIPVFIRSVTSDGFPQKHLMGFLPCDVDSDCLFLMLVSEIRGRWGLRMEHCRGFTYLTTGSLCQKLKDLSCRILRDFPQVVLAPSDPYAFNLWLIRSLPVLSIQDVVDTVEEVAALLRQSSMLTKKLHAKITVAYSHIKGEVDRVKDACQNNWEYGTDAFQTMLDILEPLLNSIGEMCTSALSDVDTAIVEQLLKLKEKLKNFNFIMTLVVLKNTLCCVSILNPSLRGIISISSTLQYTISNALKLLSKHLQEIPIFHRKWFSDAVGRAKKLGVAVTLPADTATNGDAEAKPPPSPEDYYRDTLSKMTLQYLIDEVKRVLGTEMVRILRWLSLVPSYMADHNFSIRKDKVADANLNNLARPDSFYDELGCWEVKWRHASKRRILPTTVFATLKIPDIGFYPNVQSLLRVLGSIPCINADADVYGQYDMVLDRYHSYMREVPAEMRLCNMAFVYVNQDVHFSIEDMVQSYVDSHPDILQLLHKVSMLCVGRVYSLTQRTKLITDQYSYFETCEEYGSIFSDDMMDIQPSAAENSSNDVTKEDTEEPREMTLDMELERPKAADCTGTDKETLKSALQAAITTACCSRDRTSQGSHGGEVEYVTKSEMNEVLEVCEGVVREGILSEVGNSFFSLFVDRAVRFGEMDLLPLFLRFVDSFDVMRLELMGFVDVNLDTEAMCERLFDIVVKEWRLNLKYCRGQAYLGSGEVSYKLKAFACKVQEKYPLAICTHSSCYSFNTWWSRSVPVPSVSRALDTLEKIVVFFSSTADLEKQLDQIIAIGLRENYEKVHELQGMFCSSWLEKHDSYDVFAQILEPIADSLERFQCSSPQIWSLAVINQAKKLVQLIRDFDFIVAMVALKNVSSFTKELSAALQKDHFSAASQLCQISGIVATLNRVKTNIKVFHQNWFDEACAFAQSLGVPIKVPDSVTVPRDSLLKPGTYYKDAVSLPLVDHLINSVKDHFSDDHKEALNFLSLVPCSVTVSYTFESLKSKPPLYVSDLPDPDNFFTELSCWKVKWKTKVVSPTIPDTIFQTLRLPLMQYFANINTLLKIMCVLPSTALEYCGEVKHHKMFEDYLRNTCAKDRSPCLAVLQVGTNFNRDLDRMVAQCLKVTPKTLEGICLDKESKTLLRNSEVKVEDNHKDEVEEMDTQQVCNSENDNHSAAVEEMEAQRVSEMLTEVAMEERPVKPLDERAHLDRPVDSLQSSDAIFGLAVRLARRNCLLSELPKEEQDLIIEELRQCPWEQKNVECLSDMELSESIVKSIRETILSEVQESPFFSVITDKMVLVDDEKYIPVFVRYVDDCMPKVELLGFLPFDGSSDPDAQAKILSDILSEDWGLQMGFCRGQSFMCMGAGSQSLRKMALGFLESYPLAVNTPSESCGLAYWLAVSLHNEAITKVLGVVEDLLLFFDQSPRLHIELSQTMEGLLNTPREALAEVPETCLSRWKKTEDFFDILVDMLEGALSCLDSVSNNTNGSWSNSMSIHALILSTAIRESDFVIPLVILKNACAPLRNCSTVFRCGNPADIICELEKIPLIVESLSKMLENISVVHVSWFEEATQLAVKVAGALSYPETLGGCESLEVAYRETVSIPVLSGLIEEMKFNFSECHLRALRVLSLLPTCNPLPILPEASEKIYTIYQSDLPEPDKAEEDINTWASAWQEKHQDTSPPASISETLLHPEAKGHPNVTALLKLVAVLPSVSMECDLMKTTLNSLRTFLKNDNICRASKTTTVMLLMHRQTLQTLEEVVDKCMESDPKSHGFLSHVCTYTEYFELGEVASQERATETQGSGASQEAKGLAPAFAQDQPGPTTQCDVGEPSSSALNDATGTPEDYVTDTNASSSTETIQCPPVDMADLQTVTLADETHKDSSAVSPSYHAAGGQELSMEPHCIAQDVLSEPVTSIQGITMELSVAAQGTTMEPVTEMAGQSVTREVDAAAEDVTMELAVAAQSVTTEPVTEQGVTTEPVTATEDVPAAVQTVTTELARVIATQGVAAPLVTEMATQGVVTGLTAAAEDVPTALTAAVPYVTTEPETDMTGQDVTTEPITEIEAQSFNTEPLIAVKDVMIELTAAVPHVTTVHVTEIADLGVTTEPVIEKAAQGVATEPVTAAEEVTLAFTAPVQNVTKESVTEMPIESVTIVPVTAAEDVTMEFTEAVESVTTEPVTEMAVQGITTEPVAAAEDVATELLAAPLDVTTELVPEVAAKGAAIGPGVAMDVVSVVKDAIPEVSTANQSMIINPVKPAQDVASEYMMTEQAVTAERIMAPLAVTTEAATRAQEETQEHVAASEDFSMEVISASQDASLEATKEDREQVYIETGVAMEPTSDDSVTQHVTSSQYMMQVTTDTQDISMQPITEDQYVTSECTTASLGPATEATADQGVTLTAEDQTHEHITGSQDNSMVINSSDQVVFMEPMKESTEHVIAAAGVAINPPSDENITHEHVTAFQATSAAQDVSIEPIKEASCVLREHITASPCPSIEPTDQGVTQTAQNVAQEHVTVYHDVSMENISEQQDHDAFMAPLKEVQGVTIEHRSTEDAAEKHTAAQGGSTELVTSAQGGSTELVTSAQGGSTGPETAAQGAGPDPETAAQGAGPEPTNASQLVPLEHASEIVSVAIVHSVVGQNNSTKPREDLQDVTMETRDIALLHLTETITAVHDVTMESTSGYQSIIIEPPISNQCDTLKPTIEVSVKPLTPAPDITTKPAEGLSCTTEPLAAIQDINMESVTAEQSITAGSLKEAEGVNMDLTQETQESIVMTHTDTTELIVAARDVTEETVSKSKHMSILPVATVQAVVVEPVIQTQGVSAAPIVESRVVNTEAEKGGQDVPMCPATGSQDVPMCPATGGQDVPMCPATGGQDVSESMATAHGSNPQTKDVTSQDMAAAVDDRSQIQVCPPDEASPTGQDGMDPLRDDVQDGADSPIPETQAAISQAPTVSQSDADHSTATSVETFTEQDNIIVHDVSQSYAIVQDGKAHPKAIRHAVGQGDFHQPVVVAHENIVAPKGTLSFYNTAAQAARRRDLENSRLFSIIFEEQIQIGGHPYIPVGICYLDKHETLCEDILAFVPLDKDVAVFVDAITAALAEKWGLNLAFCRGQSLLSVGATGAQMRAAASLLSRRYPPMRRTLDAAVSLNMWLGRSSVVTEMAENFKQVEKLLRWVSDNAERQANLRNQIMSTFEQDEKKGIELSDKLIGNQWENSHDMLELTVEVLEAVVLFLVGMKESGDNQAEKTQAVNFLSICQNFEFILTVVIMKNILSPTKNVSQSLQGGPLEMYQAVNSLPELLSFLNDMIVNIDSHFQAWFQEAVEVASKLQISVHHVSQEHYREAVSRGAIEHSVSEITEVLSDHVQSVLRCMQVVPYVISKTEGCCKDADHFKVYRDDLPDWNSLQVELLKWREKWLDALSTQQPQPSSVLGTLKVPDVGSFPNVETLLRLLVVLPCCRREGLIGQGKKTFLEFVQSQRSL</sequence>
<evidence type="ECO:0000256" key="1">
    <source>
        <dbReference type="ARBA" id="ARBA00022723"/>
    </source>
</evidence>
<feature type="compositionally biased region" description="Basic and acidic residues" evidence="6">
    <location>
        <begin position="1411"/>
        <end position="1421"/>
    </location>
</feature>
<dbReference type="SUPFAM" id="SSF57716">
    <property type="entry name" value="Glucocorticoid receptor-like (DNA-binding domain)"/>
    <property type="match status" value="1"/>
</dbReference>
<evidence type="ECO:0000256" key="5">
    <source>
        <dbReference type="PROSITE-ProRule" id="PRU00309"/>
    </source>
</evidence>
<feature type="region of interest" description="Disordered" evidence="6">
    <location>
        <begin position="3723"/>
        <end position="3818"/>
    </location>
</feature>
<feature type="region of interest" description="Disordered" evidence="6">
    <location>
        <begin position="2651"/>
        <end position="2718"/>
    </location>
</feature>
<feature type="non-terminal residue" evidence="8">
    <location>
        <position position="1"/>
    </location>
</feature>
<feature type="compositionally biased region" description="Polar residues" evidence="6">
    <location>
        <begin position="2707"/>
        <end position="2718"/>
    </location>
</feature>
<feature type="region of interest" description="Disordered" evidence="6">
    <location>
        <begin position="3405"/>
        <end position="3472"/>
    </location>
</feature>
<feature type="compositionally biased region" description="Polar residues" evidence="6">
    <location>
        <begin position="3799"/>
        <end position="3818"/>
    </location>
</feature>
<accession>A0AAD8ZKA5</accession>
<feature type="compositionally biased region" description="Polar residues" evidence="6">
    <location>
        <begin position="3729"/>
        <end position="3752"/>
    </location>
</feature>
<comment type="caution">
    <text evidence="8">The sequence shown here is derived from an EMBL/GenBank/DDBJ whole genome shotgun (WGS) entry which is preliminary data.</text>
</comment>
<evidence type="ECO:0000313" key="9">
    <source>
        <dbReference type="Proteomes" id="UP001239994"/>
    </source>
</evidence>
<feature type="compositionally biased region" description="Basic and acidic residues" evidence="6">
    <location>
        <begin position="3405"/>
        <end position="3415"/>
    </location>
</feature>
<protein>
    <recommendedName>
        <fullName evidence="7">THAP-type domain-containing protein</fullName>
    </recommendedName>
</protein>
<dbReference type="EMBL" id="JAROKS010000010">
    <property type="protein sequence ID" value="KAK1800706.1"/>
    <property type="molecule type" value="Genomic_DNA"/>
</dbReference>
<feature type="region of interest" description="Disordered" evidence="6">
    <location>
        <begin position="1402"/>
        <end position="1421"/>
    </location>
</feature>
<feature type="compositionally biased region" description="Polar residues" evidence="6">
    <location>
        <begin position="3418"/>
        <end position="3441"/>
    </location>
</feature>
<keyword evidence="2 5" id="KW-0863">Zinc-finger</keyword>
<feature type="non-terminal residue" evidence="8">
    <location>
        <position position="4335"/>
    </location>
</feature>
<reference evidence="8" key="1">
    <citation type="submission" date="2023-03" db="EMBL/GenBank/DDBJ databases">
        <title>Electrophorus voltai genome.</title>
        <authorList>
            <person name="Bian C."/>
        </authorList>
    </citation>
    <scope>NUCLEOTIDE SEQUENCE</scope>
    <source>
        <strain evidence="8">CB-2022</strain>
        <tissue evidence="8">Muscle</tissue>
    </source>
</reference>
<gene>
    <name evidence="8" type="ORF">P4O66_005897</name>
</gene>
<dbReference type="GO" id="GO:0008270">
    <property type="term" value="F:zinc ion binding"/>
    <property type="evidence" value="ECO:0007669"/>
    <property type="project" value="UniProtKB-KW"/>
</dbReference>
<keyword evidence="3" id="KW-0862">Zinc</keyword>
<dbReference type="InterPro" id="IPR025398">
    <property type="entry name" value="DUF4371"/>
</dbReference>
<evidence type="ECO:0000256" key="3">
    <source>
        <dbReference type="ARBA" id="ARBA00022833"/>
    </source>
</evidence>
<dbReference type="Pfam" id="PF05485">
    <property type="entry name" value="THAP"/>
    <property type="match status" value="1"/>
</dbReference>
<feature type="region of interest" description="Disordered" evidence="6">
    <location>
        <begin position="757"/>
        <end position="781"/>
    </location>
</feature>
<evidence type="ECO:0000256" key="6">
    <source>
        <dbReference type="SAM" id="MobiDB-lite"/>
    </source>
</evidence>
<feature type="domain" description="THAP-type" evidence="7">
    <location>
        <begin position="1"/>
        <end position="56"/>
    </location>
</feature>
<dbReference type="InterPro" id="IPR006612">
    <property type="entry name" value="THAP_Znf"/>
</dbReference>
<feature type="compositionally biased region" description="Polar residues" evidence="6">
    <location>
        <begin position="2679"/>
        <end position="2699"/>
    </location>
</feature>
<feature type="region of interest" description="Disordered" evidence="6">
    <location>
        <begin position="58"/>
        <end position="111"/>
    </location>
</feature>
<proteinExistence type="predicted"/>
<keyword evidence="4 5" id="KW-0238">DNA-binding</keyword>
<dbReference type="PANTHER" id="PTHR46289">
    <property type="entry name" value="52 KDA REPRESSOR OF THE INHIBITOR OF THE PROTEIN KINASE-LIKE PROTEIN-RELATED"/>
    <property type="match status" value="1"/>
</dbReference>
<feature type="compositionally biased region" description="Basic and acidic residues" evidence="6">
    <location>
        <begin position="72"/>
        <end position="82"/>
    </location>
</feature>